<dbReference type="Gene3D" id="2.60.120.920">
    <property type="match status" value="1"/>
</dbReference>
<dbReference type="EMBL" id="JANTQA010000051">
    <property type="protein sequence ID" value="KAJ3429889.1"/>
    <property type="molecule type" value="Genomic_DNA"/>
</dbReference>
<reference evidence="1" key="1">
    <citation type="submission" date="2022-08" db="EMBL/GenBank/DDBJ databases">
        <title>Novel sulphate-reducing endosymbionts in the free-living metamonad Anaeramoeba.</title>
        <authorList>
            <person name="Jerlstrom-Hultqvist J."/>
            <person name="Cepicka I."/>
            <person name="Gallot-Lavallee L."/>
            <person name="Salas-Leiva D."/>
            <person name="Curtis B.A."/>
            <person name="Zahonova K."/>
            <person name="Pipaliya S."/>
            <person name="Dacks J."/>
            <person name="Roger A.J."/>
        </authorList>
    </citation>
    <scope>NUCLEOTIDE SEQUENCE</scope>
    <source>
        <strain evidence="1">Busselton2</strain>
    </source>
</reference>
<sequence>MENVKTGSTNKKTLQCSICQSRIESTTTNSSSVCNKCKLVQSQGYYQNTLNFTNRGRPKKPTIKILDSNDISKLEIIETKINKSETEKELSYPRFIHRGVTFTQLGKICLFKTGSRICGNKIYGNGVNKIDFQIIDFPKKKFQWNELKIGVVESSGREQFLQQKGFLHCFYYETYWDGCEMFSWKCKNYEQEQYAKPLINGDNFSIIIDQYLHQISFSINNEKYEVAWNGIPKQVSVFLSVKSEKGNKIKYVNNKKTFF</sequence>
<evidence type="ECO:0000313" key="2">
    <source>
        <dbReference type="Proteomes" id="UP001146793"/>
    </source>
</evidence>
<dbReference type="Proteomes" id="UP001146793">
    <property type="component" value="Unassembled WGS sequence"/>
</dbReference>
<accession>A0AAV7YMC6</accession>
<comment type="caution">
    <text evidence="1">The sequence shown here is derived from an EMBL/GenBank/DDBJ whole genome shotgun (WGS) entry which is preliminary data.</text>
</comment>
<name>A0AAV7YMC6_9EUKA</name>
<dbReference type="InterPro" id="IPR043136">
    <property type="entry name" value="B30.2/SPRY_sf"/>
</dbReference>
<evidence type="ECO:0000313" key="1">
    <source>
        <dbReference type="EMBL" id="KAJ3429889.1"/>
    </source>
</evidence>
<dbReference type="AlphaFoldDB" id="A0AAV7YMC6"/>
<protein>
    <recommendedName>
        <fullName evidence="3">B30.2/SPRY domain-containing protein</fullName>
    </recommendedName>
</protein>
<organism evidence="1 2">
    <name type="scientific">Anaeramoeba flamelloides</name>
    <dbReference type="NCBI Taxonomy" id="1746091"/>
    <lineage>
        <taxon>Eukaryota</taxon>
        <taxon>Metamonada</taxon>
        <taxon>Anaeramoebidae</taxon>
        <taxon>Anaeramoeba</taxon>
    </lineage>
</organism>
<evidence type="ECO:0008006" key="3">
    <source>
        <dbReference type="Google" id="ProtNLM"/>
    </source>
</evidence>
<gene>
    <name evidence="1" type="ORF">M0812_22888</name>
</gene>
<proteinExistence type="predicted"/>